<dbReference type="AlphaFoldDB" id="A0A5B8C8C5"/>
<organism evidence="1 2">
    <name type="scientific">Georgenia yuyongxinii</name>
    <dbReference type="NCBI Taxonomy" id="2589797"/>
    <lineage>
        <taxon>Bacteria</taxon>
        <taxon>Bacillati</taxon>
        <taxon>Actinomycetota</taxon>
        <taxon>Actinomycetes</taxon>
        <taxon>Micrococcales</taxon>
        <taxon>Bogoriellaceae</taxon>
        <taxon>Georgenia</taxon>
    </lineage>
</organism>
<sequence>MLEQVAADRATYRHLLTESGDPALARLVCSELNRAAQRAVRTAVASGTDVGMDERALALAVGFGTYGLVEAVLTDEDLDIPATVEGFVALLPGTLGVRLAA</sequence>
<dbReference type="Proteomes" id="UP000314616">
    <property type="component" value="Chromosome"/>
</dbReference>
<reference evidence="1 2" key="1">
    <citation type="submission" date="2019-05" db="EMBL/GenBank/DDBJ databases">
        <title>Georgenia *** sp. nov., and Georgenia *** sp. nov., isolated from the intestinal contents of plateau pika (Ochotona curzoniae) in the Qinghai-Tibet plateau of China.</title>
        <authorList>
            <person name="Tian Z."/>
        </authorList>
    </citation>
    <scope>NUCLEOTIDE SEQUENCE [LARGE SCALE GENOMIC DNA]</scope>
    <source>
        <strain evidence="1 2">Z443</strain>
    </source>
</reference>
<dbReference type="EMBL" id="CP040915">
    <property type="protein sequence ID" value="QDC25721.1"/>
    <property type="molecule type" value="Genomic_DNA"/>
</dbReference>
<protein>
    <recommendedName>
        <fullName evidence="3">Tetracyclin repressor-like C-terminal domain-containing protein</fullName>
    </recommendedName>
</protein>
<dbReference type="KEGG" id="gyu:FE374_14880"/>
<gene>
    <name evidence="1" type="ORF">FE374_14880</name>
</gene>
<proteinExistence type="predicted"/>
<evidence type="ECO:0008006" key="3">
    <source>
        <dbReference type="Google" id="ProtNLM"/>
    </source>
</evidence>
<name>A0A5B8C8C5_9MICO</name>
<accession>A0A5B8C8C5</accession>
<evidence type="ECO:0000313" key="1">
    <source>
        <dbReference type="EMBL" id="QDC25721.1"/>
    </source>
</evidence>
<evidence type="ECO:0000313" key="2">
    <source>
        <dbReference type="Proteomes" id="UP000314616"/>
    </source>
</evidence>